<dbReference type="SUPFAM" id="SSF53098">
    <property type="entry name" value="Ribonuclease H-like"/>
    <property type="match status" value="1"/>
</dbReference>
<keyword evidence="2" id="KW-0540">Nuclease</keyword>
<keyword evidence="2" id="KW-0269">Exonuclease</keyword>
<dbReference type="EMBL" id="DRBC01000398">
    <property type="protein sequence ID" value="HDN85407.1"/>
    <property type="molecule type" value="Genomic_DNA"/>
</dbReference>
<dbReference type="Pfam" id="PF13482">
    <property type="entry name" value="RNase_H_2"/>
    <property type="match status" value="1"/>
</dbReference>
<organism evidence="2">
    <name type="scientific">Aerophobetes bacterium</name>
    <dbReference type="NCBI Taxonomy" id="2030807"/>
    <lineage>
        <taxon>Bacteria</taxon>
        <taxon>Candidatus Aerophobota</taxon>
    </lineage>
</organism>
<evidence type="ECO:0000259" key="1">
    <source>
        <dbReference type="Pfam" id="PF13482"/>
    </source>
</evidence>
<proteinExistence type="predicted"/>
<evidence type="ECO:0000313" key="2">
    <source>
        <dbReference type="EMBL" id="HDN85407.1"/>
    </source>
</evidence>
<sequence length="260" mass="30882">MLKHTFIHIPGVGERTERFLWRNNILCWEDYLKNSHQVRLPEKIRLNLSLFIKLSLDALLRGNVHFFKKLLPEKEMWRLYPEFKDRTAFLDIETTGLGGGKDYITVIGLFNGEKLQFFIQGKNIEEFTRAIKKYSVIVTYNGKQFDLPFLKSSFDDLDFPQAHIDLKYFLQKLGYFGGLKKVEKTLGIKRCRKVRNLNGYDAVLLWNRYLDGEPEALQLLLEYNREDVVNLKYLMEFTYEKMVQSLPFFLIKKERAQKVF</sequence>
<dbReference type="InterPro" id="IPR036397">
    <property type="entry name" value="RNaseH_sf"/>
</dbReference>
<dbReference type="Proteomes" id="UP000885660">
    <property type="component" value="Unassembled WGS sequence"/>
</dbReference>
<keyword evidence="2" id="KW-0378">Hydrolase</keyword>
<gene>
    <name evidence="2" type="ORF">ENG47_06610</name>
</gene>
<dbReference type="GO" id="GO:0004527">
    <property type="term" value="F:exonuclease activity"/>
    <property type="evidence" value="ECO:0007669"/>
    <property type="project" value="UniProtKB-KW"/>
</dbReference>
<protein>
    <submittedName>
        <fullName evidence="2">Exonuclease</fullName>
    </submittedName>
</protein>
<dbReference type="AlphaFoldDB" id="A0A7V0QSQ5"/>
<dbReference type="PANTHER" id="PTHR38462:SF1">
    <property type="entry name" value="YPRB RIBONUCLEASE H-LIKE DOMAIN-CONTAINING PROTEIN"/>
    <property type="match status" value="1"/>
</dbReference>
<dbReference type="InterPro" id="IPR038720">
    <property type="entry name" value="YprB_RNase_H-like_dom"/>
</dbReference>
<dbReference type="GO" id="GO:0003676">
    <property type="term" value="F:nucleic acid binding"/>
    <property type="evidence" value="ECO:0007669"/>
    <property type="project" value="InterPro"/>
</dbReference>
<dbReference type="InterPro" id="IPR012337">
    <property type="entry name" value="RNaseH-like_sf"/>
</dbReference>
<feature type="domain" description="YprB ribonuclease H-like" evidence="1">
    <location>
        <begin position="88"/>
        <end position="237"/>
    </location>
</feature>
<dbReference type="PANTHER" id="PTHR38462">
    <property type="entry name" value="EXONUCLEASE-LIKE PROTEIN"/>
    <property type="match status" value="1"/>
</dbReference>
<comment type="caution">
    <text evidence="2">The sequence shown here is derived from an EMBL/GenBank/DDBJ whole genome shotgun (WGS) entry which is preliminary data.</text>
</comment>
<dbReference type="Gene3D" id="3.30.420.10">
    <property type="entry name" value="Ribonuclease H-like superfamily/Ribonuclease H"/>
    <property type="match status" value="1"/>
</dbReference>
<reference evidence="2" key="1">
    <citation type="journal article" date="2020" name="mSystems">
        <title>Genome- and Community-Level Interaction Insights into Carbon Utilization and Element Cycling Functions of Hydrothermarchaeota in Hydrothermal Sediment.</title>
        <authorList>
            <person name="Zhou Z."/>
            <person name="Liu Y."/>
            <person name="Xu W."/>
            <person name="Pan J."/>
            <person name="Luo Z.H."/>
            <person name="Li M."/>
        </authorList>
    </citation>
    <scope>NUCLEOTIDE SEQUENCE [LARGE SCALE GENOMIC DNA]</scope>
    <source>
        <strain evidence="2">HyVt-219</strain>
    </source>
</reference>
<accession>A0A7V0QSQ5</accession>
<name>A0A7V0QSQ5_UNCAE</name>